<evidence type="ECO:0000313" key="2">
    <source>
        <dbReference type="Proteomes" id="UP000320876"/>
    </source>
</evidence>
<sequence length="286" mass="30932">MRGTAALTELKSVERTPGEEFATAVGDARARRDLVVPFDTHLPAAFPLFASRPRYPVRHLLKTAPVTGEHASYVHEPPKGELGASGTSYGTTPEAHFAPRLERATLTDITATVPLPFGLLDWPELLTQYIDFRLLVRLSVVENQSLLHGTADGAITGLLNLPGTRHTNSPLGLEAAVTRAAAEVEETGGSCDGIVAHPFTYWEMVRAGLLERLQVAGITVSRTRMIARDRLLLGDFRAAFTLLLPNVAHIATRSGAEGDRLEACTRIGLAVHLPQHLMTLSWAAGR</sequence>
<keyword evidence="2" id="KW-1185">Reference proteome</keyword>
<evidence type="ECO:0000313" key="1">
    <source>
        <dbReference type="EMBL" id="TQJ05120.1"/>
    </source>
</evidence>
<dbReference type="Gene3D" id="3.30.2400.10">
    <property type="entry name" value="Major capsid protein gp5"/>
    <property type="match status" value="1"/>
</dbReference>
<proteinExistence type="predicted"/>
<reference evidence="1 2" key="1">
    <citation type="submission" date="2019-06" db="EMBL/GenBank/DDBJ databases">
        <title>Sequencing the genomes of 1000 actinobacteria strains.</title>
        <authorList>
            <person name="Klenk H.-P."/>
        </authorList>
    </citation>
    <scope>NUCLEOTIDE SEQUENCE [LARGE SCALE GENOMIC DNA]</scope>
    <source>
        <strain evidence="1 2">DSM 45679</strain>
    </source>
</reference>
<dbReference type="Proteomes" id="UP000320876">
    <property type="component" value="Unassembled WGS sequence"/>
</dbReference>
<organism evidence="1 2">
    <name type="scientific">Amycolatopsis cihanbeyliensis</name>
    <dbReference type="NCBI Taxonomy" id="1128664"/>
    <lineage>
        <taxon>Bacteria</taxon>
        <taxon>Bacillati</taxon>
        <taxon>Actinomycetota</taxon>
        <taxon>Actinomycetes</taxon>
        <taxon>Pseudonocardiales</taxon>
        <taxon>Pseudonocardiaceae</taxon>
        <taxon>Amycolatopsis</taxon>
    </lineage>
</organism>
<dbReference type="SUPFAM" id="SSF56563">
    <property type="entry name" value="Major capsid protein gp5"/>
    <property type="match status" value="1"/>
</dbReference>
<accession>A0A542DPT3</accession>
<comment type="caution">
    <text evidence="1">The sequence shown here is derived from an EMBL/GenBank/DDBJ whole genome shotgun (WGS) entry which is preliminary data.</text>
</comment>
<gene>
    <name evidence="1" type="ORF">FB471_4944</name>
</gene>
<name>A0A542DPT3_AMYCI</name>
<dbReference type="NCBIfam" id="NF041188">
    <property type="entry name" value="encap_f3"/>
    <property type="match status" value="1"/>
</dbReference>
<protein>
    <submittedName>
        <fullName evidence="1">Uncharacterized protein</fullName>
    </submittedName>
</protein>
<dbReference type="EMBL" id="VFML01000001">
    <property type="protein sequence ID" value="TQJ05120.1"/>
    <property type="molecule type" value="Genomic_DNA"/>
</dbReference>
<dbReference type="AlphaFoldDB" id="A0A542DPT3"/>